<evidence type="ECO:0000256" key="1">
    <source>
        <dbReference type="ARBA" id="ARBA00023015"/>
    </source>
</evidence>
<feature type="domain" description="Cyclic nucleotide-binding" evidence="4">
    <location>
        <begin position="14"/>
        <end position="117"/>
    </location>
</feature>
<protein>
    <submittedName>
        <fullName evidence="6">CRP-like cAMP-binding protein</fullName>
    </submittedName>
</protein>
<dbReference type="Gene3D" id="2.60.120.10">
    <property type="entry name" value="Jelly Rolls"/>
    <property type="match status" value="1"/>
</dbReference>
<dbReference type="Pfam" id="PF00027">
    <property type="entry name" value="cNMP_binding"/>
    <property type="match status" value="1"/>
</dbReference>
<keyword evidence="1" id="KW-0805">Transcription regulation</keyword>
<feature type="domain" description="HTH crp-type" evidence="5">
    <location>
        <begin position="148"/>
        <end position="221"/>
    </location>
</feature>
<evidence type="ECO:0000313" key="6">
    <source>
        <dbReference type="EMBL" id="MBP1853824.1"/>
    </source>
</evidence>
<dbReference type="InterPro" id="IPR012318">
    <property type="entry name" value="HTH_CRP"/>
</dbReference>
<dbReference type="RefSeq" id="WP_234925917.1">
    <property type="nucleotide sequence ID" value="NZ_JAGGJX010000001.1"/>
</dbReference>
<dbReference type="EMBL" id="JAGGJX010000001">
    <property type="protein sequence ID" value="MBP1853824.1"/>
    <property type="molecule type" value="Genomic_DNA"/>
</dbReference>
<evidence type="ECO:0000313" key="7">
    <source>
        <dbReference type="Proteomes" id="UP000767291"/>
    </source>
</evidence>
<dbReference type="InterPro" id="IPR000595">
    <property type="entry name" value="cNMP-bd_dom"/>
</dbReference>
<keyword evidence="2" id="KW-0238">DNA-binding</keyword>
<dbReference type="Pfam" id="PF13545">
    <property type="entry name" value="HTH_Crp_2"/>
    <property type="match status" value="1"/>
</dbReference>
<dbReference type="InterPro" id="IPR050397">
    <property type="entry name" value="Env_Response_Regulators"/>
</dbReference>
<organism evidence="6 7">
    <name type="scientific">Metaclostridioides mangenotii</name>
    <dbReference type="NCBI Taxonomy" id="1540"/>
    <lineage>
        <taxon>Bacteria</taxon>
        <taxon>Bacillati</taxon>
        <taxon>Bacillota</taxon>
        <taxon>Clostridia</taxon>
        <taxon>Peptostreptococcales</taxon>
        <taxon>Peptostreptococcaceae</taxon>
        <taxon>Metaclostridioides</taxon>
    </lineage>
</organism>
<evidence type="ECO:0000256" key="3">
    <source>
        <dbReference type="ARBA" id="ARBA00023163"/>
    </source>
</evidence>
<dbReference type="PROSITE" id="PS50042">
    <property type="entry name" value="CNMP_BINDING_3"/>
    <property type="match status" value="1"/>
</dbReference>
<dbReference type="SMART" id="SM00100">
    <property type="entry name" value="cNMP"/>
    <property type="match status" value="1"/>
</dbReference>
<keyword evidence="7" id="KW-1185">Reference proteome</keyword>
<dbReference type="PROSITE" id="PS51063">
    <property type="entry name" value="HTH_CRP_2"/>
    <property type="match status" value="1"/>
</dbReference>
<keyword evidence="3" id="KW-0804">Transcription</keyword>
<name>A0ABS4E7A4_9FIRM</name>
<evidence type="ECO:0000256" key="2">
    <source>
        <dbReference type="ARBA" id="ARBA00023125"/>
    </source>
</evidence>
<dbReference type="Proteomes" id="UP000767291">
    <property type="component" value="Unassembled WGS sequence"/>
</dbReference>
<dbReference type="InterPro" id="IPR018490">
    <property type="entry name" value="cNMP-bd_dom_sf"/>
</dbReference>
<evidence type="ECO:0000259" key="5">
    <source>
        <dbReference type="PROSITE" id="PS51063"/>
    </source>
</evidence>
<dbReference type="PANTHER" id="PTHR24567:SF74">
    <property type="entry name" value="HTH-TYPE TRANSCRIPTIONAL REGULATOR ARCR"/>
    <property type="match status" value="1"/>
</dbReference>
<gene>
    <name evidence="6" type="ORF">J2Z43_000214</name>
</gene>
<proteinExistence type="predicted"/>
<dbReference type="SUPFAM" id="SSF46785">
    <property type="entry name" value="Winged helix' DNA-binding domain"/>
    <property type="match status" value="1"/>
</dbReference>
<sequence length="228" mass="26811">MDKLSMSDIEKIVFLKNTSPYTKNKFLELAQLKTYRKKQTIIHEKDEVDKVYVLIDGKASISKMSEDGELKIIFILNSGDLINEISFEEKHTSTVTCEAFEKSLLAEISLNDFECMMKKDFKLTANVFNYTEKRMRRLYRQLKNSISLRVDKKLAAKLYRLSREFGIEDGEWTFLDLNITITYLADMLGTKRETLSRAMKTLQENNLVRYEGKQIYIKTDKLVKYFKE</sequence>
<accession>A0ABS4E7A4</accession>
<reference evidence="6 7" key="1">
    <citation type="submission" date="2021-03" db="EMBL/GenBank/DDBJ databases">
        <title>Genomic Encyclopedia of Type Strains, Phase IV (KMG-IV): sequencing the most valuable type-strain genomes for metagenomic binning, comparative biology and taxonomic classification.</title>
        <authorList>
            <person name="Goeker M."/>
        </authorList>
    </citation>
    <scope>NUCLEOTIDE SEQUENCE [LARGE SCALE GENOMIC DNA]</scope>
    <source>
        <strain evidence="6 7">DSM 1289</strain>
    </source>
</reference>
<dbReference type="InterPro" id="IPR014710">
    <property type="entry name" value="RmlC-like_jellyroll"/>
</dbReference>
<dbReference type="PANTHER" id="PTHR24567">
    <property type="entry name" value="CRP FAMILY TRANSCRIPTIONAL REGULATORY PROTEIN"/>
    <property type="match status" value="1"/>
</dbReference>
<comment type="caution">
    <text evidence="6">The sequence shown here is derived from an EMBL/GenBank/DDBJ whole genome shotgun (WGS) entry which is preliminary data.</text>
</comment>
<dbReference type="SMART" id="SM00419">
    <property type="entry name" value="HTH_CRP"/>
    <property type="match status" value="1"/>
</dbReference>
<evidence type="ECO:0000259" key="4">
    <source>
        <dbReference type="PROSITE" id="PS50042"/>
    </source>
</evidence>
<dbReference type="CDD" id="cd00038">
    <property type="entry name" value="CAP_ED"/>
    <property type="match status" value="1"/>
</dbReference>
<dbReference type="InterPro" id="IPR036390">
    <property type="entry name" value="WH_DNA-bd_sf"/>
</dbReference>
<dbReference type="SUPFAM" id="SSF51206">
    <property type="entry name" value="cAMP-binding domain-like"/>
    <property type="match status" value="1"/>
</dbReference>